<proteinExistence type="predicted"/>
<keyword evidence="2" id="KW-1185">Reference proteome</keyword>
<dbReference type="RefSeq" id="WP_146525220.1">
    <property type="nucleotide sequence ID" value="NZ_SJPV01000002.1"/>
</dbReference>
<dbReference type="OrthoDB" id="247979at2"/>
<gene>
    <name evidence="1" type="ORF">Poly41_14770</name>
</gene>
<organism evidence="1 2">
    <name type="scientific">Novipirellula artificiosorum</name>
    <dbReference type="NCBI Taxonomy" id="2528016"/>
    <lineage>
        <taxon>Bacteria</taxon>
        <taxon>Pseudomonadati</taxon>
        <taxon>Planctomycetota</taxon>
        <taxon>Planctomycetia</taxon>
        <taxon>Pirellulales</taxon>
        <taxon>Pirellulaceae</taxon>
        <taxon>Novipirellula</taxon>
    </lineage>
</organism>
<sequence length="207" mass="22167">MDECTQLFVNTPLGWSNTEFATIFGDDDESAGGIGDVDFGFTRLLMQNSQTGRSVVGTFRTTAPTGNPVNPLFLTSAGTGNGVWRLGGDLLVIQNLDPVILFYGAGYTYSFEKAFSGFDVQLGHQASYSLGLGFAANERVTLSTAFVGSYVSETRVDGSPLPNTDLEPLRIRLAATIAKCHKLVEPFVTFGLTETSPSAELGVVFTR</sequence>
<accession>A0A5C6DTJ1</accession>
<evidence type="ECO:0000313" key="2">
    <source>
        <dbReference type="Proteomes" id="UP000319143"/>
    </source>
</evidence>
<dbReference type="EMBL" id="SJPV01000002">
    <property type="protein sequence ID" value="TWU40643.1"/>
    <property type="molecule type" value="Genomic_DNA"/>
</dbReference>
<name>A0A5C6DTJ1_9BACT</name>
<protein>
    <submittedName>
        <fullName evidence="1">Uncharacterized protein</fullName>
    </submittedName>
</protein>
<reference evidence="1 2" key="1">
    <citation type="submission" date="2019-02" db="EMBL/GenBank/DDBJ databases">
        <title>Deep-cultivation of Planctomycetes and their phenomic and genomic characterization uncovers novel biology.</title>
        <authorList>
            <person name="Wiegand S."/>
            <person name="Jogler M."/>
            <person name="Boedeker C."/>
            <person name="Pinto D."/>
            <person name="Vollmers J."/>
            <person name="Rivas-Marin E."/>
            <person name="Kohn T."/>
            <person name="Peeters S.H."/>
            <person name="Heuer A."/>
            <person name="Rast P."/>
            <person name="Oberbeckmann S."/>
            <person name="Bunk B."/>
            <person name="Jeske O."/>
            <person name="Meyerdierks A."/>
            <person name="Storesund J.E."/>
            <person name="Kallscheuer N."/>
            <person name="Luecker S."/>
            <person name="Lage O.M."/>
            <person name="Pohl T."/>
            <person name="Merkel B.J."/>
            <person name="Hornburger P."/>
            <person name="Mueller R.-W."/>
            <person name="Bruemmer F."/>
            <person name="Labrenz M."/>
            <person name="Spormann A.M."/>
            <person name="Op Den Camp H."/>
            <person name="Overmann J."/>
            <person name="Amann R."/>
            <person name="Jetten M.S.M."/>
            <person name="Mascher T."/>
            <person name="Medema M.H."/>
            <person name="Devos D.P."/>
            <person name="Kaster A.-K."/>
            <person name="Ovreas L."/>
            <person name="Rohde M."/>
            <person name="Galperin M.Y."/>
            <person name="Jogler C."/>
        </authorList>
    </citation>
    <scope>NUCLEOTIDE SEQUENCE [LARGE SCALE GENOMIC DNA]</scope>
    <source>
        <strain evidence="1 2">Poly41</strain>
    </source>
</reference>
<dbReference type="AlphaFoldDB" id="A0A5C6DTJ1"/>
<comment type="caution">
    <text evidence="1">The sequence shown here is derived from an EMBL/GenBank/DDBJ whole genome shotgun (WGS) entry which is preliminary data.</text>
</comment>
<dbReference type="Proteomes" id="UP000319143">
    <property type="component" value="Unassembled WGS sequence"/>
</dbReference>
<evidence type="ECO:0000313" key="1">
    <source>
        <dbReference type="EMBL" id="TWU40643.1"/>
    </source>
</evidence>